<reference evidence="1" key="2">
    <citation type="submission" date="2021-01" db="EMBL/GenBank/DDBJ databases">
        <authorList>
            <person name="Schikora-Tamarit M.A."/>
        </authorList>
    </citation>
    <scope>NUCLEOTIDE SEQUENCE</scope>
    <source>
        <strain evidence="1">CBS2887</strain>
    </source>
</reference>
<protein>
    <submittedName>
        <fullName evidence="1">Uncharacterized protein</fullName>
    </submittedName>
</protein>
<dbReference type="Proteomes" id="UP000774326">
    <property type="component" value="Unassembled WGS sequence"/>
</dbReference>
<sequence length="101" mass="11421">MDTLLVVLVEEESVSQVSDGLLTLKTRQAGAQHRDDVTDNQFTVWSHGQEPLNEQFFKHLERFGIAAATHDTNHLLSQLEWNSFKLDTTGNNIKAETEINV</sequence>
<gene>
    <name evidence="1" type="ORF">WICPIJ_006289</name>
</gene>
<evidence type="ECO:0000313" key="2">
    <source>
        <dbReference type="Proteomes" id="UP000774326"/>
    </source>
</evidence>
<dbReference type="AlphaFoldDB" id="A0A9P8Q4Q5"/>
<evidence type="ECO:0000313" key="1">
    <source>
        <dbReference type="EMBL" id="KAH3682754.1"/>
    </source>
</evidence>
<name>A0A9P8Q4Q5_WICPI</name>
<keyword evidence="2" id="KW-1185">Reference proteome</keyword>
<dbReference type="EMBL" id="JAEUBG010003417">
    <property type="protein sequence ID" value="KAH3682754.1"/>
    <property type="molecule type" value="Genomic_DNA"/>
</dbReference>
<reference evidence="1" key="1">
    <citation type="journal article" date="2021" name="Open Biol.">
        <title>Shared evolutionary footprints suggest mitochondrial oxidative damage underlies multiple complex I losses in fungi.</title>
        <authorList>
            <person name="Schikora-Tamarit M.A."/>
            <person name="Marcet-Houben M."/>
            <person name="Nosek J."/>
            <person name="Gabaldon T."/>
        </authorList>
    </citation>
    <scope>NUCLEOTIDE SEQUENCE</scope>
    <source>
        <strain evidence="1">CBS2887</strain>
    </source>
</reference>
<organism evidence="1 2">
    <name type="scientific">Wickerhamomyces pijperi</name>
    <name type="common">Yeast</name>
    <name type="synonym">Pichia pijperi</name>
    <dbReference type="NCBI Taxonomy" id="599730"/>
    <lineage>
        <taxon>Eukaryota</taxon>
        <taxon>Fungi</taxon>
        <taxon>Dikarya</taxon>
        <taxon>Ascomycota</taxon>
        <taxon>Saccharomycotina</taxon>
        <taxon>Saccharomycetes</taxon>
        <taxon>Phaffomycetales</taxon>
        <taxon>Wickerhamomycetaceae</taxon>
        <taxon>Wickerhamomyces</taxon>
    </lineage>
</organism>
<proteinExistence type="predicted"/>
<comment type="caution">
    <text evidence="1">The sequence shown here is derived from an EMBL/GenBank/DDBJ whole genome shotgun (WGS) entry which is preliminary data.</text>
</comment>
<accession>A0A9P8Q4Q5</accession>